<dbReference type="SUPFAM" id="SSF53474">
    <property type="entry name" value="alpha/beta-Hydrolases"/>
    <property type="match status" value="1"/>
</dbReference>
<evidence type="ECO:0000313" key="2">
    <source>
        <dbReference type="EMBL" id="QEC48144.1"/>
    </source>
</evidence>
<proteinExistence type="predicted"/>
<dbReference type="Pfam" id="PF08386">
    <property type="entry name" value="Abhydrolase_4"/>
    <property type="match status" value="1"/>
</dbReference>
<dbReference type="Proteomes" id="UP000321805">
    <property type="component" value="Chromosome"/>
</dbReference>
<dbReference type="Gene3D" id="3.40.50.1820">
    <property type="entry name" value="alpha/beta hydrolase"/>
    <property type="match status" value="1"/>
</dbReference>
<accession>A0A5B8U4X2</accession>
<dbReference type="InterPro" id="IPR029058">
    <property type="entry name" value="AB_hydrolase_fold"/>
</dbReference>
<evidence type="ECO:0000259" key="1">
    <source>
        <dbReference type="Pfam" id="PF08386"/>
    </source>
</evidence>
<dbReference type="InterPro" id="IPR013595">
    <property type="entry name" value="Pept_S33_TAP-like_C"/>
</dbReference>
<organism evidence="2 3">
    <name type="scientific">Baekduia soli</name>
    <dbReference type="NCBI Taxonomy" id="496014"/>
    <lineage>
        <taxon>Bacteria</taxon>
        <taxon>Bacillati</taxon>
        <taxon>Actinomycetota</taxon>
        <taxon>Thermoleophilia</taxon>
        <taxon>Solirubrobacterales</taxon>
        <taxon>Baekduiaceae</taxon>
        <taxon>Baekduia</taxon>
    </lineage>
</organism>
<sequence length="64" mass="6802">MRAPALLLAADRDLSTPLEWAREQAARMPAAHLVVVPGAGHSTLSRDRSGRAGAALQRFLAGLR</sequence>
<gene>
    <name evidence="2" type="ORF">FSW04_11580</name>
</gene>
<name>A0A5B8U4X2_9ACTN</name>
<feature type="domain" description="Peptidase S33 tripeptidyl aminopeptidase-like C-terminal" evidence="1">
    <location>
        <begin position="3"/>
        <end position="60"/>
    </location>
</feature>
<dbReference type="KEGG" id="bsol:FSW04_11580"/>
<protein>
    <recommendedName>
        <fullName evidence="1">Peptidase S33 tripeptidyl aminopeptidase-like C-terminal domain-containing protein</fullName>
    </recommendedName>
</protein>
<keyword evidence="3" id="KW-1185">Reference proteome</keyword>
<dbReference type="AlphaFoldDB" id="A0A5B8U4X2"/>
<dbReference type="EMBL" id="CP042430">
    <property type="protein sequence ID" value="QEC48144.1"/>
    <property type="molecule type" value="Genomic_DNA"/>
</dbReference>
<evidence type="ECO:0000313" key="3">
    <source>
        <dbReference type="Proteomes" id="UP000321805"/>
    </source>
</evidence>
<reference evidence="2 3" key="1">
    <citation type="journal article" date="2018" name="J. Microbiol.">
        <title>Baekduia soli gen. nov., sp. nov., a novel bacterium isolated from the soil of Baekdu Mountain and proposal of a novel family name, Baekduiaceae fam. nov.</title>
        <authorList>
            <person name="An D.S."/>
            <person name="Siddiqi M.Z."/>
            <person name="Kim K.H."/>
            <person name="Yu H.S."/>
            <person name="Im W.T."/>
        </authorList>
    </citation>
    <scope>NUCLEOTIDE SEQUENCE [LARGE SCALE GENOMIC DNA]</scope>
    <source>
        <strain evidence="2 3">BR7-21</strain>
    </source>
</reference>